<dbReference type="OrthoDB" id="5907059at2759"/>
<dbReference type="Proteomes" id="UP000270094">
    <property type="component" value="Unassembled WGS sequence"/>
</dbReference>
<accession>A0A3P7JY85</accession>
<organism evidence="1 2">
    <name type="scientific">Strongylus vulgaris</name>
    <name type="common">Blood worm</name>
    <dbReference type="NCBI Taxonomy" id="40348"/>
    <lineage>
        <taxon>Eukaryota</taxon>
        <taxon>Metazoa</taxon>
        <taxon>Ecdysozoa</taxon>
        <taxon>Nematoda</taxon>
        <taxon>Chromadorea</taxon>
        <taxon>Rhabditida</taxon>
        <taxon>Rhabditina</taxon>
        <taxon>Rhabditomorpha</taxon>
        <taxon>Strongyloidea</taxon>
        <taxon>Strongylidae</taxon>
        <taxon>Strongylus</taxon>
    </lineage>
</organism>
<evidence type="ECO:0000313" key="1">
    <source>
        <dbReference type="EMBL" id="VDM84859.1"/>
    </source>
</evidence>
<keyword evidence="2" id="KW-1185">Reference proteome</keyword>
<evidence type="ECO:0000313" key="2">
    <source>
        <dbReference type="Proteomes" id="UP000270094"/>
    </source>
</evidence>
<dbReference type="EMBL" id="UYYB01133822">
    <property type="protein sequence ID" value="VDM84859.1"/>
    <property type="molecule type" value="Genomic_DNA"/>
</dbReference>
<sequence>MKKEHRYWTWESPNDTTHAESDHILTISRLLDVSVPKAGKEDLPQCWRKKLVYDGVSLEELLTICGCPIEEDPTKDCDLLLRGRRACGESASMPQGTWNKANRDLLGGEEH</sequence>
<name>A0A3P7JY85_STRVU</name>
<protein>
    <submittedName>
        <fullName evidence="1">Uncharacterized protein</fullName>
    </submittedName>
</protein>
<gene>
    <name evidence="1" type="ORF">SVUK_LOCUS19857</name>
</gene>
<proteinExistence type="predicted"/>
<reference evidence="1 2" key="1">
    <citation type="submission" date="2018-11" db="EMBL/GenBank/DDBJ databases">
        <authorList>
            <consortium name="Pathogen Informatics"/>
        </authorList>
    </citation>
    <scope>NUCLEOTIDE SEQUENCE [LARGE SCALE GENOMIC DNA]</scope>
</reference>
<dbReference type="AlphaFoldDB" id="A0A3P7JY85"/>